<feature type="region of interest" description="Disordered" evidence="3">
    <location>
        <begin position="72"/>
        <end position="106"/>
    </location>
</feature>
<dbReference type="InterPro" id="IPR001424">
    <property type="entry name" value="SOD_Cu_Zn_dom"/>
</dbReference>
<proteinExistence type="inferred from homology"/>
<dbReference type="AlphaFoldDB" id="A0A250IS97"/>
<feature type="signal peptide" evidence="4">
    <location>
        <begin position="1"/>
        <end position="31"/>
    </location>
</feature>
<comment type="similarity">
    <text evidence="1 2">Belongs to the Cu-Zn superoxide dismutase family.</text>
</comment>
<dbReference type="Gene3D" id="2.60.40.200">
    <property type="entry name" value="Superoxide dismutase, copper/zinc binding domain"/>
    <property type="match status" value="1"/>
</dbReference>
<dbReference type="PANTHER" id="PTHR10003">
    <property type="entry name" value="SUPEROXIDE DISMUTASE CU-ZN -RELATED"/>
    <property type="match status" value="1"/>
</dbReference>
<dbReference type="PROSITE" id="PS00087">
    <property type="entry name" value="SOD_CU_ZN_1"/>
    <property type="match status" value="1"/>
</dbReference>
<dbReference type="InterPro" id="IPR036423">
    <property type="entry name" value="SOD-like_Cu/Zn_dom_sf"/>
</dbReference>
<dbReference type="Pfam" id="PF00080">
    <property type="entry name" value="Sod_Cu"/>
    <property type="match status" value="1"/>
</dbReference>
<evidence type="ECO:0000259" key="5">
    <source>
        <dbReference type="Pfam" id="PF00080"/>
    </source>
</evidence>
<protein>
    <recommendedName>
        <fullName evidence="2">Superoxide dismutase [Cu-Zn]</fullName>
        <ecNumber evidence="2">1.15.1.1</ecNumber>
    </recommendedName>
</protein>
<dbReference type="SUPFAM" id="SSF49329">
    <property type="entry name" value="Cu,Zn superoxide dismutase-like"/>
    <property type="match status" value="1"/>
</dbReference>
<accession>A0A250IS97</accession>
<dbReference type="PROSITE" id="PS51257">
    <property type="entry name" value="PROKAR_LIPOPROTEIN"/>
    <property type="match status" value="1"/>
</dbReference>
<evidence type="ECO:0000313" key="6">
    <source>
        <dbReference type="EMBL" id="ATB34110.1"/>
    </source>
</evidence>
<evidence type="ECO:0000256" key="1">
    <source>
        <dbReference type="ARBA" id="ARBA00010457"/>
    </source>
</evidence>
<organism evidence="6 7">
    <name type="scientific">Melittangium boletus DSM 14713</name>
    <dbReference type="NCBI Taxonomy" id="1294270"/>
    <lineage>
        <taxon>Bacteria</taxon>
        <taxon>Pseudomonadati</taxon>
        <taxon>Myxococcota</taxon>
        <taxon>Myxococcia</taxon>
        <taxon>Myxococcales</taxon>
        <taxon>Cystobacterineae</taxon>
        <taxon>Archangiaceae</taxon>
        <taxon>Melittangium</taxon>
    </lineage>
</organism>
<reference evidence="6 7" key="1">
    <citation type="submission" date="2017-06" db="EMBL/GenBank/DDBJ databases">
        <authorList>
            <person name="Kim H.J."/>
            <person name="Triplett B.A."/>
        </authorList>
    </citation>
    <scope>NUCLEOTIDE SEQUENCE [LARGE SCALE GENOMIC DNA]</scope>
    <source>
        <strain evidence="6 7">DSM 14713</strain>
    </source>
</reference>
<gene>
    <name evidence="6" type="ORF">MEBOL_007611</name>
</gene>
<dbReference type="RefSeq" id="WP_095982054.1">
    <property type="nucleotide sequence ID" value="NZ_CP022163.1"/>
</dbReference>
<comment type="function">
    <text evidence="2">Destroys radicals which are normally produced within the cells and which are toxic to biological systems.</text>
</comment>
<evidence type="ECO:0000256" key="2">
    <source>
        <dbReference type="RuleBase" id="RU000393"/>
    </source>
</evidence>
<name>A0A250IS97_9BACT</name>
<keyword evidence="7" id="KW-1185">Reference proteome</keyword>
<feature type="compositionally biased region" description="Low complexity" evidence="3">
    <location>
        <begin position="77"/>
        <end position="88"/>
    </location>
</feature>
<keyword evidence="2" id="KW-0186">Copper</keyword>
<feature type="compositionally biased region" description="Basic and acidic residues" evidence="3">
    <location>
        <begin position="94"/>
        <end position="106"/>
    </location>
</feature>
<keyword evidence="2" id="KW-0862">Zinc</keyword>
<sequence length="173" mass="17499">MKNSFAISSRITLLAAAFALSACGTSKHAIATLESRSGSSTTGSAEFSEVDDGVKLTLEVQGSTPGLHGAHIHETGDCSAADASSAGAHWNPTSKDHGPADPNHHLGDLGNIQINDDGKGTLSLTKSAWKIGDGSAEDVIGRAIIIHASEDDLVSNPAGNAGGRFACGVIVAK</sequence>
<dbReference type="InterPro" id="IPR024134">
    <property type="entry name" value="SOD_Cu/Zn_/chaperone"/>
</dbReference>
<keyword evidence="4" id="KW-0732">Signal</keyword>
<dbReference type="PROSITE" id="PS00332">
    <property type="entry name" value="SOD_CU_ZN_2"/>
    <property type="match status" value="1"/>
</dbReference>
<evidence type="ECO:0000256" key="4">
    <source>
        <dbReference type="SAM" id="SignalP"/>
    </source>
</evidence>
<dbReference type="GO" id="GO:0004784">
    <property type="term" value="F:superoxide dismutase activity"/>
    <property type="evidence" value="ECO:0007669"/>
    <property type="project" value="UniProtKB-EC"/>
</dbReference>
<comment type="cofactor">
    <cofactor evidence="2">
        <name>Cu cation</name>
        <dbReference type="ChEBI" id="CHEBI:23378"/>
    </cofactor>
    <text evidence="2">Binds 1 copper ion per subunit.</text>
</comment>
<feature type="domain" description="Superoxide dismutase copper/zinc binding" evidence="5">
    <location>
        <begin position="42"/>
        <end position="170"/>
    </location>
</feature>
<dbReference type="KEGG" id="mbd:MEBOL_007611"/>
<dbReference type="GO" id="GO:0005507">
    <property type="term" value="F:copper ion binding"/>
    <property type="evidence" value="ECO:0007669"/>
    <property type="project" value="InterPro"/>
</dbReference>
<keyword evidence="2" id="KW-0560">Oxidoreductase</keyword>
<dbReference type="EMBL" id="CP022163">
    <property type="protein sequence ID" value="ATB34110.1"/>
    <property type="molecule type" value="Genomic_DNA"/>
</dbReference>
<feature type="chain" id="PRO_5012173958" description="Superoxide dismutase [Cu-Zn]" evidence="4">
    <location>
        <begin position="32"/>
        <end position="173"/>
    </location>
</feature>
<evidence type="ECO:0000313" key="7">
    <source>
        <dbReference type="Proteomes" id="UP000217289"/>
    </source>
</evidence>
<dbReference type="OrthoDB" id="5431326at2"/>
<comment type="cofactor">
    <cofactor evidence="2">
        <name>Zn(2+)</name>
        <dbReference type="ChEBI" id="CHEBI:29105"/>
    </cofactor>
    <text evidence="2">Binds 1 zinc ion per subunit.</text>
</comment>
<dbReference type="Proteomes" id="UP000217289">
    <property type="component" value="Chromosome"/>
</dbReference>
<comment type="catalytic activity">
    <reaction evidence="2">
        <text>2 superoxide + 2 H(+) = H2O2 + O2</text>
        <dbReference type="Rhea" id="RHEA:20696"/>
        <dbReference type="ChEBI" id="CHEBI:15378"/>
        <dbReference type="ChEBI" id="CHEBI:15379"/>
        <dbReference type="ChEBI" id="CHEBI:16240"/>
        <dbReference type="ChEBI" id="CHEBI:18421"/>
        <dbReference type="EC" id="1.15.1.1"/>
    </reaction>
</comment>
<dbReference type="PRINTS" id="PR00068">
    <property type="entry name" value="CUZNDISMTASE"/>
</dbReference>
<dbReference type="InterPro" id="IPR018152">
    <property type="entry name" value="SOD_Cu/Zn_BS"/>
</dbReference>
<evidence type="ECO:0000256" key="3">
    <source>
        <dbReference type="SAM" id="MobiDB-lite"/>
    </source>
</evidence>
<keyword evidence="2" id="KW-0479">Metal-binding</keyword>
<dbReference type="CDD" id="cd00305">
    <property type="entry name" value="Cu-Zn_Superoxide_Dismutase"/>
    <property type="match status" value="1"/>
</dbReference>
<dbReference type="EC" id="1.15.1.1" evidence="2"/>